<dbReference type="InterPro" id="IPR043138">
    <property type="entry name" value="GGT_lsub"/>
</dbReference>
<dbReference type="InterPro" id="IPR029055">
    <property type="entry name" value="Ntn_hydrolases_N"/>
</dbReference>
<organism evidence="5 6">
    <name type="scientific">Thelonectria olida</name>
    <dbReference type="NCBI Taxonomy" id="1576542"/>
    <lineage>
        <taxon>Eukaryota</taxon>
        <taxon>Fungi</taxon>
        <taxon>Dikarya</taxon>
        <taxon>Ascomycota</taxon>
        <taxon>Pezizomycotina</taxon>
        <taxon>Sordariomycetes</taxon>
        <taxon>Hypocreomycetidae</taxon>
        <taxon>Hypocreales</taxon>
        <taxon>Nectriaceae</taxon>
        <taxon>Thelonectria</taxon>
    </lineage>
</organism>
<dbReference type="InterPro" id="IPR000101">
    <property type="entry name" value="GGT_peptidase"/>
</dbReference>
<dbReference type="GO" id="GO:0005886">
    <property type="term" value="C:plasma membrane"/>
    <property type="evidence" value="ECO:0007669"/>
    <property type="project" value="TreeGrafter"/>
</dbReference>
<accession>A0A9P8VST7</accession>
<dbReference type="GO" id="GO:0036374">
    <property type="term" value="F:glutathione hydrolase activity"/>
    <property type="evidence" value="ECO:0007669"/>
    <property type="project" value="InterPro"/>
</dbReference>
<keyword evidence="6" id="KW-1185">Reference proteome</keyword>
<feature type="active site" description="Nucleophile" evidence="1">
    <location>
        <position position="395"/>
    </location>
</feature>
<dbReference type="Gene3D" id="1.10.246.130">
    <property type="match status" value="1"/>
</dbReference>
<dbReference type="OrthoDB" id="1081007at2759"/>
<evidence type="ECO:0000256" key="2">
    <source>
        <dbReference type="PIRSR" id="PIRSR600101-2"/>
    </source>
</evidence>
<evidence type="ECO:0000256" key="1">
    <source>
        <dbReference type="PIRSR" id="PIRSR600101-1"/>
    </source>
</evidence>
<evidence type="ECO:0000313" key="6">
    <source>
        <dbReference type="Proteomes" id="UP000777438"/>
    </source>
</evidence>
<feature type="binding site" evidence="2">
    <location>
        <position position="118"/>
    </location>
    <ligand>
        <name>L-glutamate</name>
        <dbReference type="ChEBI" id="CHEBI:29985"/>
    </ligand>
</feature>
<name>A0A9P8VST7_9HYPO</name>
<dbReference type="GO" id="GO:0006751">
    <property type="term" value="P:glutathione catabolic process"/>
    <property type="evidence" value="ECO:0007669"/>
    <property type="project" value="InterPro"/>
</dbReference>
<feature type="region of interest" description="Disordered" evidence="3">
    <location>
        <begin position="440"/>
        <end position="465"/>
    </location>
</feature>
<dbReference type="PRINTS" id="PR01210">
    <property type="entry name" value="GGTRANSPTASE"/>
</dbReference>
<proteinExistence type="predicted"/>
<feature type="chain" id="PRO_5040422133" evidence="4">
    <location>
        <begin position="24"/>
        <end position="465"/>
    </location>
</feature>
<reference evidence="5 6" key="1">
    <citation type="journal article" date="2021" name="Nat. Commun.">
        <title>Genetic determinants of endophytism in the Arabidopsis root mycobiome.</title>
        <authorList>
            <person name="Mesny F."/>
            <person name="Miyauchi S."/>
            <person name="Thiergart T."/>
            <person name="Pickel B."/>
            <person name="Atanasova L."/>
            <person name="Karlsson M."/>
            <person name="Huettel B."/>
            <person name="Barry K.W."/>
            <person name="Haridas S."/>
            <person name="Chen C."/>
            <person name="Bauer D."/>
            <person name="Andreopoulos W."/>
            <person name="Pangilinan J."/>
            <person name="LaButti K."/>
            <person name="Riley R."/>
            <person name="Lipzen A."/>
            <person name="Clum A."/>
            <person name="Drula E."/>
            <person name="Henrissat B."/>
            <person name="Kohler A."/>
            <person name="Grigoriev I.V."/>
            <person name="Martin F.M."/>
            <person name="Hacquard S."/>
        </authorList>
    </citation>
    <scope>NUCLEOTIDE SEQUENCE [LARGE SCALE GENOMIC DNA]</scope>
    <source>
        <strain evidence="5 6">MPI-CAGE-CH-0241</strain>
    </source>
</reference>
<dbReference type="SUPFAM" id="SSF56235">
    <property type="entry name" value="N-terminal nucleophile aminohydrolases (Ntn hydrolases)"/>
    <property type="match status" value="1"/>
</dbReference>
<dbReference type="AlphaFoldDB" id="A0A9P8VST7"/>
<evidence type="ECO:0000256" key="4">
    <source>
        <dbReference type="SAM" id="SignalP"/>
    </source>
</evidence>
<dbReference type="Proteomes" id="UP000777438">
    <property type="component" value="Unassembled WGS sequence"/>
</dbReference>
<evidence type="ECO:0000256" key="3">
    <source>
        <dbReference type="SAM" id="MobiDB-lite"/>
    </source>
</evidence>
<comment type="caution">
    <text evidence="5">The sequence shown here is derived from an EMBL/GenBank/DDBJ whole genome shotgun (WGS) entry which is preliminary data.</text>
</comment>
<dbReference type="Pfam" id="PF01019">
    <property type="entry name" value="G_glu_transpept"/>
    <property type="match status" value="1"/>
</dbReference>
<keyword evidence="4" id="KW-0732">Signal</keyword>
<feature type="signal peptide" evidence="4">
    <location>
        <begin position="1"/>
        <end position="23"/>
    </location>
</feature>
<evidence type="ECO:0000313" key="5">
    <source>
        <dbReference type="EMBL" id="KAH6873880.1"/>
    </source>
</evidence>
<feature type="binding site" evidence="2">
    <location>
        <begin position="413"/>
        <end position="415"/>
    </location>
    <ligand>
        <name>L-glutamate</name>
        <dbReference type="ChEBI" id="CHEBI:29985"/>
    </ligand>
</feature>
<dbReference type="FunFam" id="1.10.246.130:FF:000001">
    <property type="entry name" value="Gamma-glutamyltransferase 5 isoform 1"/>
    <property type="match status" value="1"/>
</dbReference>
<dbReference type="EMBL" id="JAGPYM010000043">
    <property type="protein sequence ID" value="KAH6873880.1"/>
    <property type="molecule type" value="Genomic_DNA"/>
</dbReference>
<dbReference type="InterPro" id="IPR043137">
    <property type="entry name" value="GGT_ssub_C"/>
</dbReference>
<sequence length="465" mass="50350">MLQPQVLSALLGLLAQSLPAVHANPFPSHYPPLASPVKSDRFTNKLGAVACENEICSTIGVNILRSGGNAADAMVASVLCVGTVAMYHSGLGGGGFMLIHKPKNNQRDSSAYEFVDFRETAPAAATESMFKDNVNASIYGGQASGVPGELRGLEHLHRNYGRLAWSIVVRPAINVARYGFPVNPDLVKFMKTTYTKSENESFLVTDPAWSKDFAPHGTLLKLGEKMTRRRYANLLEAIALHGADIFYRGPFAKATIRALAEQDGLMTLQDLKNYSVAIREPSQIKYRGGKITSGSAPSSGAVAAAVMNILNGYEFLGKSTQVNESTHLIDEAMKFAYGMRTKLGDPSFVDGLAEYQSQMLSSETAQEVRSKITEHPLNLQSYDPDGLESLDTPGTSHLVTMDRSGLAISLTTTVNLIFGSRIMVPETGLVMNNEMRLQRYSGPHSPLPTLPSPSTNIDVQLPTRP</sequence>
<dbReference type="Gene3D" id="3.60.20.40">
    <property type="match status" value="1"/>
</dbReference>
<gene>
    <name evidence="5" type="ORF">B0T10DRAFT_588343</name>
</gene>
<protein>
    <submittedName>
        <fullName evidence="5">Gamma-glutamyltranspeptidase</fullName>
    </submittedName>
</protein>
<dbReference type="PANTHER" id="PTHR11686:SF62">
    <property type="entry name" value="GLUTATHIONE HYDROLASE"/>
    <property type="match status" value="1"/>
</dbReference>
<dbReference type="PANTHER" id="PTHR11686">
    <property type="entry name" value="GAMMA GLUTAMYL TRANSPEPTIDASE"/>
    <property type="match status" value="1"/>
</dbReference>